<organism evidence="1">
    <name type="scientific">Rhizophora mucronata</name>
    <name type="common">Asiatic mangrove</name>
    <dbReference type="NCBI Taxonomy" id="61149"/>
    <lineage>
        <taxon>Eukaryota</taxon>
        <taxon>Viridiplantae</taxon>
        <taxon>Streptophyta</taxon>
        <taxon>Embryophyta</taxon>
        <taxon>Tracheophyta</taxon>
        <taxon>Spermatophyta</taxon>
        <taxon>Magnoliopsida</taxon>
        <taxon>eudicotyledons</taxon>
        <taxon>Gunneridae</taxon>
        <taxon>Pentapetalae</taxon>
        <taxon>rosids</taxon>
        <taxon>fabids</taxon>
        <taxon>Malpighiales</taxon>
        <taxon>Rhizophoraceae</taxon>
        <taxon>Rhizophora</taxon>
    </lineage>
</organism>
<sequence length="37" mass="4128">MFISIFSLRNGVAPLLPCSCPSEFPLMNHVWVDCCIS</sequence>
<evidence type="ECO:0000313" key="1">
    <source>
        <dbReference type="EMBL" id="MBX06362.1"/>
    </source>
</evidence>
<protein>
    <submittedName>
        <fullName evidence="1">Uncharacterized protein</fullName>
    </submittedName>
</protein>
<proteinExistence type="predicted"/>
<accession>A0A2P2KKX5</accession>
<name>A0A2P2KKX5_RHIMU</name>
<dbReference type="AlphaFoldDB" id="A0A2P2KKX5"/>
<dbReference type="EMBL" id="GGEC01025878">
    <property type="protein sequence ID" value="MBX06362.1"/>
    <property type="molecule type" value="Transcribed_RNA"/>
</dbReference>
<reference evidence="1" key="1">
    <citation type="submission" date="2018-02" db="EMBL/GenBank/DDBJ databases">
        <title>Rhizophora mucronata_Transcriptome.</title>
        <authorList>
            <person name="Meera S.P."/>
            <person name="Sreeshan A."/>
            <person name="Augustine A."/>
        </authorList>
    </citation>
    <scope>NUCLEOTIDE SEQUENCE</scope>
    <source>
        <tissue evidence="1">Leaf</tissue>
    </source>
</reference>